<evidence type="ECO:0000313" key="2">
    <source>
        <dbReference type="EMBL" id="MDQ0365339.1"/>
    </source>
</evidence>
<reference evidence="2 3" key="1">
    <citation type="submission" date="2023-07" db="EMBL/GenBank/DDBJ databases">
        <title>Sequencing the genomes of 1000 actinobacteria strains.</title>
        <authorList>
            <person name="Klenk H.-P."/>
        </authorList>
    </citation>
    <scope>NUCLEOTIDE SEQUENCE [LARGE SCALE GENOMIC DNA]</scope>
    <source>
        <strain evidence="2 3">DSM 44709</strain>
    </source>
</reference>
<dbReference type="Proteomes" id="UP001240236">
    <property type="component" value="Unassembled WGS sequence"/>
</dbReference>
<gene>
    <name evidence="2" type="ORF">J2S42_002008</name>
</gene>
<dbReference type="AlphaFoldDB" id="A0AAE3VY67"/>
<dbReference type="Gene3D" id="1.10.1780.10">
    <property type="entry name" value="Clp, N-terminal domain"/>
    <property type="match status" value="1"/>
</dbReference>
<comment type="caution">
    <text evidence="2">The sequence shown here is derived from an EMBL/GenBank/DDBJ whole genome shotgun (WGS) entry which is preliminary data.</text>
</comment>
<evidence type="ECO:0000313" key="3">
    <source>
        <dbReference type="Proteomes" id="UP001240236"/>
    </source>
</evidence>
<feature type="domain" description="Clp R" evidence="1">
    <location>
        <begin position="90"/>
        <end position="149"/>
    </location>
</feature>
<keyword evidence="3" id="KW-1185">Reference proteome</keyword>
<sequence>MESILLERSDMLLVFSAAVLRGDDDEPISTDNLLVSLASADGTREILDAAELTRTVAASVRKHRRAEWVSDDRGGPVELIIADGGTPAEFTVAAADALRRADRAARADGRDGCESRDLLAALIEDEDNRAAELLRACRIPVAALRESVQRGRPLRVADPVPRELHRVRDMLIGRTRYPRVRFWQNPLLAIVAPARTNLAPHPLIWQALETREQAREHGHRTPVSDDALLALLAMYELARYYPHLYRNGDERYSGGAALAAAGVTYAALRRTAAGTDLGTDPRPLRKAVPKAPADTVELLRLLLADRDNRANRLLAAAGVTDVRV</sequence>
<evidence type="ECO:0000259" key="1">
    <source>
        <dbReference type="Pfam" id="PF02861"/>
    </source>
</evidence>
<dbReference type="EMBL" id="JAUSUZ010000001">
    <property type="protein sequence ID" value="MDQ0365339.1"/>
    <property type="molecule type" value="Genomic_DNA"/>
</dbReference>
<dbReference type="SUPFAM" id="SSF81923">
    <property type="entry name" value="Double Clp-N motif"/>
    <property type="match status" value="1"/>
</dbReference>
<proteinExistence type="predicted"/>
<dbReference type="RefSeq" id="WP_307237820.1">
    <property type="nucleotide sequence ID" value="NZ_JAUSUZ010000001.1"/>
</dbReference>
<dbReference type="InterPro" id="IPR036628">
    <property type="entry name" value="Clp_N_dom_sf"/>
</dbReference>
<organism evidence="2 3">
    <name type="scientific">Catenuloplanes indicus</name>
    <dbReference type="NCBI Taxonomy" id="137267"/>
    <lineage>
        <taxon>Bacteria</taxon>
        <taxon>Bacillati</taxon>
        <taxon>Actinomycetota</taxon>
        <taxon>Actinomycetes</taxon>
        <taxon>Micromonosporales</taxon>
        <taxon>Micromonosporaceae</taxon>
        <taxon>Catenuloplanes</taxon>
    </lineage>
</organism>
<protein>
    <recommendedName>
        <fullName evidence="1">Clp R domain-containing protein</fullName>
    </recommendedName>
</protein>
<dbReference type="Pfam" id="PF02861">
    <property type="entry name" value="Clp_N"/>
    <property type="match status" value="1"/>
</dbReference>
<dbReference type="InterPro" id="IPR004176">
    <property type="entry name" value="Clp_R_N"/>
</dbReference>
<name>A0AAE3VY67_9ACTN</name>
<accession>A0AAE3VY67</accession>